<dbReference type="Gene3D" id="1.10.10.10">
    <property type="entry name" value="Winged helix-like DNA-binding domain superfamily/Winged helix DNA-binding domain"/>
    <property type="match status" value="1"/>
</dbReference>
<dbReference type="SUPFAM" id="SSF46785">
    <property type="entry name" value="Winged helix' DNA-binding domain"/>
    <property type="match status" value="1"/>
</dbReference>
<dbReference type="KEGG" id="luo:HHL09_01560"/>
<organism evidence="6 7">
    <name type="scientific">Luteolibacter luteus</name>
    <dbReference type="NCBI Taxonomy" id="2728835"/>
    <lineage>
        <taxon>Bacteria</taxon>
        <taxon>Pseudomonadati</taxon>
        <taxon>Verrucomicrobiota</taxon>
        <taxon>Verrucomicrobiia</taxon>
        <taxon>Verrucomicrobiales</taxon>
        <taxon>Verrucomicrobiaceae</taxon>
        <taxon>Luteolibacter</taxon>
    </lineage>
</organism>
<dbReference type="SUPFAM" id="SSF55781">
    <property type="entry name" value="GAF domain-like"/>
    <property type="match status" value="1"/>
</dbReference>
<dbReference type="GO" id="GO:0045892">
    <property type="term" value="P:negative regulation of DNA-templated transcription"/>
    <property type="evidence" value="ECO:0007669"/>
    <property type="project" value="TreeGrafter"/>
</dbReference>
<proteinExistence type="predicted"/>
<name>A0A858RCR7_9BACT</name>
<dbReference type="Pfam" id="PF01614">
    <property type="entry name" value="IclR_C"/>
    <property type="match status" value="1"/>
</dbReference>
<dbReference type="Pfam" id="PF09339">
    <property type="entry name" value="HTH_IclR"/>
    <property type="match status" value="1"/>
</dbReference>
<dbReference type="PROSITE" id="PS51077">
    <property type="entry name" value="HTH_ICLR"/>
    <property type="match status" value="1"/>
</dbReference>
<accession>A0A858RCR7</accession>
<feature type="domain" description="IclR-ED" evidence="5">
    <location>
        <begin position="83"/>
        <end position="266"/>
    </location>
</feature>
<evidence type="ECO:0000256" key="3">
    <source>
        <dbReference type="ARBA" id="ARBA00023163"/>
    </source>
</evidence>
<dbReference type="PANTHER" id="PTHR30136">
    <property type="entry name" value="HELIX-TURN-HELIX TRANSCRIPTIONAL REGULATOR, ICLR FAMILY"/>
    <property type="match status" value="1"/>
</dbReference>
<dbReference type="EMBL" id="CP051774">
    <property type="protein sequence ID" value="QJE94522.1"/>
    <property type="molecule type" value="Genomic_DNA"/>
</dbReference>
<protein>
    <submittedName>
        <fullName evidence="6">IclR family transcriptional regulator</fullName>
    </submittedName>
</protein>
<keyword evidence="2" id="KW-0238">DNA-binding</keyword>
<dbReference type="GO" id="GO:0003677">
    <property type="term" value="F:DNA binding"/>
    <property type="evidence" value="ECO:0007669"/>
    <property type="project" value="UniProtKB-KW"/>
</dbReference>
<keyword evidence="3" id="KW-0804">Transcription</keyword>
<feature type="domain" description="HTH iclR-type" evidence="4">
    <location>
        <begin position="20"/>
        <end position="82"/>
    </location>
</feature>
<evidence type="ECO:0000313" key="6">
    <source>
        <dbReference type="EMBL" id="QJE94522.1"/>
    </source>
</evidence>
<evidence type="ECO:0000259" key="5">
    <source>
        <dbReference type="PROSITE" id="PS51078"/>
    </source>
</evidence>
<evidence type="ECO:0000313" key="7">
    <source>
        <dbReference type="Proteomes" id="UP000501812"/>
    </source>
</evidence>
<dbReference type="InterPro" id="IPR036390">
    <property type="entry name" value="WH_DNA-bd_sf"/>
</dbReference>
<evidence type="ECO:0000256" key="1">
    <source>
        <dbReference type="ARBA" id="ARBA00023015"/>
    </source>
</evidence>
<dbReference type="InterPro" id="IPR050707">
    <property type="entry name" value="HTH_MetabolicPath_Reg"/>
</dbReference>
<keyword evidence="7" id="KW-1185">Reference proteome</keyword>
<gene>
    <name evidence="6" type="ORF">HHL09_01560</name>
</gene>
<reference evidence="6 7" key="1">
    <citation type="submission" date="2020-04" db="EMBL/GenBank/DDBJ databases">
        <title>Luteolibacter sp. G-1-1-1 isolated from soil.</title>
        <authorList>
            <person name="Dahal R.H."/>
        </authorList>
    </citation>
    <scope>NUCLEOTIDE SEQUENCE [LARGE SCALE GENOMIC DNA]</scope>
    <source>
        <strain evidence="6 7">G-1-1-1</strain>
    </source>
</reference>
<dbReference type="SMART" id="SM00346">
    <property type="entry name" value="HTH_ICLR"/>
    <property type="match status" value="1"/>
</dbReference>
<dbReference type="Gene3D" id="3.30.450.40">
    <property type="match status" value="1"/>
</dbReference>
<evidence type="ECO:0000259" key="4">
    <source>
        <dbReference type="PROSITE" id="PS51077"/>
    </source>
</evidence>
<dbReference type="InterPro" id="IPR036388">
    <property type="entry name" value="WH-like_DNA-bd_sf"/>
</dbReference>
<evidence type="ECO:0000256" key="2">
    <source>
        <dbReference type="ARBA" id="ARBA00023125"/>
    </source>
</evidence>
<dbReference type="PROSITE" id="PS51078">
    <property type="entry name" value="ICLR_ED"/>
    <property type="match status" value="1"/>
</dbReference>
<dbReference type="AlphaFoldDB" id="A0A858RCR7"/>
<dbReference type="RefSeq" id="WP_169452743.1">
    <property type="nucleotide sequence ID" value="NZ_CP051774.1"/>
</dbReference>
<keyword evidence="1" id="KW-0805">Transcription regulation</keyword>
<dbReference type="InterPro" id="IPR014757">
    <property type="entry name" value="Tscrpt_reg_IclR_C"/>
</dbReference>
<dbReference type="GO" id="GO:0003700">
    <property type="term" value="F:DNA-binding transcription factor activity"/>
    <property type="evidence" value="ECO:0007669"/>
    <property type="project" value="TreeGrafter"/>
</dbReference>
<sequence length="272" mass="29721">MTNESDWENTSDNPRARYIVPNLDRALVMLELLSSRPEGINVSDLGVELKIPKNSAFRIAVTLENRGFLEKVENTKRYRLTPRLLVLGAMSVTDANLFEKSIDVMRRLRDATGETALLGTFADDEGVVLDQALGTHHFKFAVDPGTRFCLHTAAPGKAMLAGLPEKERAERVARLKLPRFTPNTITSHEDFLNHLKEVAARGYGFDLAEEMEGQTCIGAAIRGATGSVIAALWITAPSSRIPDSQLDAFGAMVKAHADEISGRFGAVLSQTA</sequence>
<dbReference type="Proteomes" id="UP000501812">
    <property type="component" value="Chromosome"/>
</dbReference>
<dbReference type="PANTHER" id="PTHR30136:SF35">
    <property type="entry name" value="HTH-TYPE TRANSCRIPTIONAL REGULATOR RV1719"/>
    <property type="match status" value="1"/>
</dbReference>
<dbReference type="InterPro" id="IPR029016">
    <property type="entry name" value="GAF-like_dom_sf"/>
</dbReference>
<dbReference type="InterPro" id="IPR005471">
    <property type="entry name" value="Tscrpt_reg_IclR_N"/>
</dbReference>